<evidence type="ECO:0000313" key="1">
    <source>
        <dbReference type="EMBL" id="UZF85714.1"/>
    </source>
</evidence>
<reference evidence="1" key="1">
    <citation type="submission" date="2022-08" db="EMBL/GenBank/DDBJ databases">
        <title>Complete Genome Sequences of 2 Bosea sp. soil isolates.</title>
        <authorList>
            <person name="Alvarez Arevalo M."/>
            <person name="Sterndorff E.B."/>
            <person name="Faurdal D."/>
            <person name="Joergensen T.S."/>
            <person name="Weber T."/>
        </authorList>
    </citation>
    <scope>NUCLEOTIDE SEQUENCE</scope>
    <source>
        <strain evidence="1">NBC_00436</strain>
    </source>
</reference>
<accession>A0A9E7ZKT7</accession>
<proteinExistence type="predicted"/>
<organism evidence="1">
    <name type="scientific">Bosea sp. NBC_00436</name>
    <dbReference type="NCBI Taxonomy" id="2969620"/>
    <lineage>
        <taxon>Bacteria</taxon>
        <taxon>Pseudomonadati</taxon>
        <taxon>Pseudomonadota</taxon>
        <taxon>Alphaproteobacteria</taxon>
        <taxon>Hyphomicrobiales</taxon>
        <taxon>Boseaceae</taxon>
        <taxon>Bosea</taxon>
    </lineage>
</organism>
<sequence>MKFDSASAASEDAIRRYRRSRDCRLLDHALTNVVAVTPPATAKTCWNAIPDARGMSCSAAFRAFLESLVERLDRYAKYERRVNAVELELPQRCQDQGVLDLGKRPANEREESIYLRRIGSLVAGDVVLDIVDDLLRLIRFERNRASPSTLDQQ</sequence>
<name>A0A9E7ZKT7_9HYPH</name>
<dbReference type="AlphaFoldDB" id="A0A9E7ZKT7"/>
<gene>
    <name evidence="1" type="ORF">NWE54_18055</name>
</gene>
<dbReference type="EMBL" id="CP102774">
    <property type="protein sequence ID" value="UZF85714.1"/>
    <property type="molecule type" value="Genomic_DNA"/>
</dbReference>
<protein>
    <submittedName>
        <fullName evidence="1">Uncharacterized protein</fullName>
    </submittedName>
</protein>